<dbReference type="PANTHER" id="PTHR47966:SF65">
    <property type="entry name" value="ASPARTIC-TYPE ENDOPEPTIDASE"/>
    <property type="match status" value="1"/>
</dbReference>
<organism evidence="11 12">
    <name type="scientific">Zygosaccharomyces bailii (strain CLIB 213 / ATCC 58445 / CBS 680 / BCRC 21525 / NBRC 1098 / NCYC 1416 / NRRL Y-2227)</name>
    <dbReference type="NCBI Taxonomy" id="1333698"/>
    <lineage>
        <taxon>Eukaryota</taxon>
        <taxon>Fungi</taxon>
        <taxon>Dikarya</taxon>
        <taxon>Ascomycota</taxon>
        <taxon>Saccharomycotina</taxon>
        <taxon>Saccharomycetes</taxon>
        <taxon>Saccharomycetales</taxon>
        <taxon>Saccharomycetaceae</taxon>
        <taxon>Zygosaccharomyces</taxon>
    </lineage>
</organism>
<evidence type="ECO:0000313" key="11">
    <source>
        <dbReference type="EMBL" id="CDF90723.1"/>
    </source>
</evidence>
<dbReference type="InterPro" id="IPR001969">
    <property type="entry name" value="Aspartic_peptidase_AS"/>
</dbReference>
<evidence type="ECO:0000256" key="7">
    <source>
        <dbReference type="RuleBase" id="RU000454"/>
    </source>
</evidence>
<dbReference type="EMBL" id="HG316461">
    <property type="protein sequence ID" value="CDF90723.1"/>
    <property type="molecule type" value="Genomic_DNA"/>
</dbReference>
<dbReference type="OrthoDB" id="771136at2759"/>
<dbReference type="PROSITE" id="PS00141">
    <property type="entry name" value="ASP_PROTEASE"/>
    <property type="match status" value="2"/>
</dbReference>
<accession>A0A8J2T9A5</accession>
<evidence type="ECO:0000256" key="2">
    <source>
        <dbReference type="ARBA" id="ARBA00022670"/>
    </source>
</evidence>
<dbReference type="CDD" id="cd05474">
    <property type="entry name" value="SAP_like"/>
    <property type="match status" value="1"/>
</dbReference>
<dbReference type="PROSITE" id="PS51767">
    <property type="entry name" value="PEPTIDASE_A1"/>
    <property type="match status" value="1"/>
</dbReference>
<dbReference type="Proteomes" id="UP000019375">
    <property type="component" value="Unassembled WGS sequence"/>
</dbReference>
<feature type="compositionally biased region" description="Low complexity" evidence="8">
    <location>
        <begin position="486"/>
        <end position="533"/>
    </location>
</feature>
<dbReference type="InterPro" id="IPR021109">
    <property type="entry name" value="Peptidase_aspartic_dom_sf"/>
</dbReference>
<keyword evidence="3 9" id="KW-0732">Signal</keyword>
<evidence type="ECO:0000256" key="1">
    <source>
        <dbReference type="ARBA" id="ARBA00007447"/>
    </source>
</evidence>
<reference evidence="12" key="1">
    <citation type="journal article" date="2013" name="Genome Announc.">
        <title>Genome sequence of the food spoilage yeast Zygosaccharomyces bailii CLIB 213(T).</title>
        <authorList>
            <person name="Galeote V."/>
            <person name="Bigey F."/>
            <person name="Devillers H."/>
            <person name="Neuveglise C."/>
            <person name="Dequin S."/>
        </authorList>
    </citation>
    <scope>NUCLEOTIDE SEQUENCE [LARGE SCALE GENOMIC DNA]</scope>
    <source>
        <strain evidence="12">CLIB 213 / ATCC 58445 / CBS 680 / CCRC 21525 / NBRC 1098 / NCYC 1416 / NRRL Y-2227</strain>
    </source>
</reference>
<evidence type="ECO:0000256" key="4">
    <source>
        <dbReference type="ARBA" id="ARBA00022750"/>
    </source>
</evidence>
<dbReference type="PRINTS" id="PR00792">
    <property type="entry name" value="PEPSIN"/>
</dbReference>
<name>A0A8J2T9A5_ZYGB2</name>
<comment type="similarity">
    <text evidence="1 7">Belongs to the peptidase A1 family.</text>
</comment>
<feature type="compositionally biased region" description="Low complexity" evidence="8">
    <location>
        <begin position="444"/>
        <end position="478"/>
    </location>
</feature>
<dbReference type="Pfam" id="PF00026">
    <property type="entry name" value="Asp"/>
    <property type="match status" value="1"/>
</dbReference>
<evidence type="ECO:0000256" key="9">
    <source>
        <dbReference type="SAM" id="SignalP"/>
    </source>
</evidence>
<dbReference type="PANTHER" id="PTHR47966">
    <property type="entry name" value="BETA-SITE APP-CLEAVING ENZYME, ISOFORM A-RELATED"/>
    <property type="match status" value="1"/>
</dbReference>
<dbReference type="InterPro" id="IPR033121">
    <property type="entry name" value="PEPTIDASE_A1"/>
</dbReference>
<gene>
    <name evidence="11" type="ORF">BN860_01442g</name>
</gene>
<keyword evidence="12" id="KW-1185">Reference proteome</keyword>
<dbReference type="Gene3D" id="2.40.70.10">
    <property type="entry name" value="Acid Proteases"/>
    <property type="match status" value="2"/>
</dbReference>
<evidence type="ECO:0000256" key="3">
    <source>
        <dbReference type="ARBA" id="ARBA00022729"/>
    </source>
</evidence>
<dbReference type="GO" id="GO:0004190">
    <property type="term" value="F:aspartic-type endopeptidase activity"/>
    <property type="evidence" value="ECO:0007669"/>
    <property type="project" value="UniProtKB-KW"/>
</dbReference>
<dbReference type="SUPFAM" id="SSF50630">
    <property type="entry name" value="Acid proteases"/>
    <property type="match status" value="1"/>
</dbReference>
<dbReference type="GO" id="GO:0006508">
    <property type="term" value="P:proteolysis"/>
    <property type="evidence" value="ECO:0007669"/>
    <property type="project" value="UniProtKB-KW"/>
</dbReference>
<evidence type="ECO:0000256" key="6">
    <source>
        <dbReference type="PIRSR" id="PIRSR601461-1"/>
    </source>
</evidence>
<sequence>MKLSGLLASTLLASALANVIPGNNGPLKLSFNKFKGETFEKATSNSQGDTQFDLKNQQNFYSVDLEVGTPAQRVTVLLDTGSSDLWVTGSGNPYCSPDTRDAHLSSSGSNMTSNVTTQAASATSSFPSSSATVDCSQYGTFSMEGSETFKSNESTFYLTYGDGSFAKGTWGMDHVYLDGLNVSGVSFAVANETNSTVGVFGIGLPGNEASVTPGVDGQHYQYMNFPQMLKHSGVVQKNAYSLFLNSPDAEEGSILFGAVDHSKYTGQLYTLPLVSQGSSAREFDVTLQGISVQNSSSQVQATSSSLPALLDSGTTLMYLPATVADSVASQLGGRYSASTGYYLIPKPSADDDTKIVFDFGGFHIETSLSNYLMQGTSGSDDVSVLGILRTDSERAILGDVFLVDAYVVYDLEDYEISLAQASYSGASEDIEIIVSSIPSATRASSYSQTGSSGGDSTTTSQQSTATSQQTSQTSQTSQNPLQSPASSSSSSSSDSTTSNSNSADSAGSSSSSSSSDSSSGSYDSSSSSSSSSSWANKVVETNGVATVRADWQLLAVATLLIQALLL</sequence>
<keyword evidence="5 7" id="KW-0378">Hydrolase</keyword>
<dbReference type="InterPro" id="IPR033876">
    <property type="entry name" value="SAP-like"/>
</dbReference>
<feature type="active site" evidence="6">
    <location>
        <position position="311"/>
    </location>
</feature>
<dbReference type="InterPro" id="IPR001461">
    <property type="entry name" value="Aspartic_peptidase_A1"/>
</dbReference>
<feature type="region of interest" description="Disordered" evidence="8">
    <location>
        <begin position="443"/>
        <end position="534"/>
    </location>
</feature>
<feature type="chain" id="PRO_5035215978" evidence="9">
    <location>
        <begin position="18"/>
        <end position="566"/>
    </location>
</feature>
<dbReference type="AlphaFoldDB" id="A0A8J2T9A5"/>
<protein>
    <submittedName>
        <fullName evidence="11">ZYBA0S08-01442g1_1</fullName>
    </submittedName>
</protein>
<feature type="signal peptide" evidence="9">
    <location>
        <begin position="1"/>
        <end position="17"/>
    </location>
</feature>
<feature type="domain" description="Peptidase A1" evidence="10">
    <location>
        <begin position="61"/>
        <end position="419"/>
    </location>
</feature>
<evidence type="ECO:0000256" key="8">
    <source>
        <dbReference type="SAM" id="MobiDB-lite"/>
    </source>
</evidence>
<evidence type="ECO:0000259" key="10">
    <source>
        <dbReference type="PROSITE" id="PS51767"/>
    </source>
</evidence>
<feature type="active site" evidence="6">
    <location>
        <position position="79"/>
    </location>
</feature>
<keyword evidence="4 7" id="KW-0064">Aspartyl protease</keyword>
<proteinExistence type="inferred from homology"/>
<evidence type="ECO:0000256" key="5">
    <source>
        <dbReference type="ARBA" id="ARBA00022801"/>
    </source>
</evidence>
<dbReference type="GO" id="GO:0071944">
    <property type="term" value="C:cell periphery"/>
    <property type="evidence" value="ECO:0007669"/>
    <property type="project" value="UniProtKB-ARBA"/>
</dbReference>
<keyword evidence="2 7" id="KW-0645">Protease</keyword>
<evidence type="ECO:0000313" key="12">
    <source>
        <dbReference type="Proteomes" id="UP000019375"/>
    </source>
</evidence>